<dbReference type="SUPFAM" id="SSF56954">
    <property type="entry name" value="Outer membrane efflux proteins (OEP)"/>
    <property type="match status" value="1"/>
</dbReference>
<protein>
    <submittedName>
        <fullName evidence="3">Efflux transporter outer membrane subunit</fullName>
    </submittedName>
</protein>
<proteinExistence type="inferred from homology"/>
<gene>
    <name evidence="3" type="ORF">WKW82_30010</name>
</gene>
<comment type="subcellular location">
    <subcellularLocation>
        <location evidence="2">Cell membrane</location>
        <topology evidence="2">Lipid-anchor</topology>
    </subcellularLocation>
</comment>
<keyword evidence="4" id="KW-1185">Reference proteome</keyword>
<evidence type="ECO:0000313" key="4">
    <source>
        <dbReference type="Proteomes" id="UP001385892"/>
    </source>
</evidence>
<dbReference type="EMBL" id="JBBKZT010000018">
    <property type="protein sequence ID" value="MEJ8850909.1"/>
    <property type="molecule type" value="Genomic_DNA"/>
</dbReference>
<evidence type="ECO:0000313" key="3">
    <source>
        <dbReference type="EMBL" id="MEJ8850909.1"/>
    </source>
</evidence>
<keyword evidence="2" id="KW-0449">Lipoprotein</keyword>
<dbReference type="RefSeq" id="WP_340346397.1">
    <property type="nucleotide sequence ID" value="NZ_JBBKZT010000018.1"/>
</dbReference>
<evidence type="ECO:0000256" key="2">
    <source>
        <dbReference type="RuleBase" id="RU362097"/>
    </source>
</evidence>
<sequence>MRRIEHAAPLLALLLAGCMLGPDYKRPALDVPAQFRGAALQASSPTAADTAWWQQFGDAQLDALVTEGLRNNNDLVSAAARVDQYYGALGTTRAALFPQLAADAAGSRNRASERTITGAPQINPYNSLQATLLASWEIDLFGRTRRLTEAATADLQASEAFRRGAVLSFVAATVTGYVHLLDLDRELEVTRETLRIRLDALNLFEKRFKGGVVSEVEVSQARSEYATALRNIPVLEQNIAIQENALSALLGRNPGPISRGTIAALTAPPVPAGLPSDLLDRRPDILQAEQALVAANARIGAAKAAYFPTISLTGAFGQSSRTLSDLWGGAARVWSYGADLSVPIFTAGAIAGQVRSAEAAQRESLAQYRKAVQSAFGETENALTGISSSRQALDAQKLAVSSLDRYLRLAWRRYEGGYTSYLEVTDAERNLFAARIQLAQSEADVLLQNVALYKALGGGWVGLAERGAPQPDGRVLSQSAPEK</sequence>
<keyword evidence="2" id="KW-1134">Transmembrane beta strand</keyword>
<keyword evidence="2" id="KW-0564">Palmitate</keyword>
<dbReference type="NCBIfam" id="TIGR01845">
    <property type="entry name" value="outer_NodT"/>
    <property type="match status" value="1"/>
</dbReference>
<comment type="caution">
    <text evidence="3">The sequence shown here is derived from an EMBL/GenBank/DDBJ whole genome shotgun (WGS) entry which is preliminary data.</text>
</comment>
<name>A0ABU8WVI2_9BURK</name>
<organism evidence="3 4">
    <name type="scientific">Variovorax rhizosphaerae</name>
    <dbReference type="NCBI Taxonomy" id="1836200"/>
    <lineage>
        <taxon>Bacteria</taxon>
        <taxon>Pseudomonadati</taxon>
        <taxon>Pseudomonadota</taxon>
        <taxon>Betaproteobacteria</taxon>
        <taxon>Burkholderiales</taxon>
        <taxon>Comamonadaceae</taxon>
        <taxon>Variovorax</taxon>
    </lineage>
</organism>
<dbReference type="PANTHER" id="PTHR30203:SF33">
    <property type="entry name" value="BLR4455 PROTEIN"/>
    <property type="match status" value="1"/>
</dbReference>
<keyword evidence="2" id="KW-0812">Transmembrane</keyword>
<dbReference type="PROSITE" id="PS51257">
    <property type="entry name" value="PROKAR_LIPOPROTEIN"/>
    <property type="match status" value="1"/>
</dbReference>
<dbReference type="PANTHER" id="PTHR30203">
    <property type="entry name" value="OUTER MEMBRANE CATION EFFLUX PROTEIN"/>
    <property type="match status" value="1"/>
</dbReference>
<dbReference type="Gene3D" id="2.20.200.10">
    <property type="entry name" value="Outer membrane efflux proteins (OEP)"/>
    <property type="match status" value="1"/>
</dbReference>
<dbReference type="Gene3D" id="1.20.1600.10">
    <property type="entry name" value="Outer membrane efflux proteins (OEP)"/>
    <property type="match status" value="1"/>
</dbReference>
<dbReference type="InterPro" id="IPR003423">
    <property type="entry name" value="OMP_efflux"/>
</dbReference>
<dbReference type="InterPro" id="IPR010131">
    <property type="entry name" value="MdtP/NodT-like"/>
</dbReference>
<comment type="similarity">
    <text evidence="1 2">Belongs to the outer membrane factor (OMF) (TC 1.B.17) family.</text>
</comment>
<accession>A0ABU8WVI2</accession>
<evidence type="ECO:0000256" key="1">
    <source>
        <dbReference type="ARBA" id="ARBA00007613"/>
    </source>
</evidence>
<dbReference type="Proteomes" id="UP001385892">
    <property type="component" value="Unassembled WGS sequence"/>
</dbReference>
<dbReference type="Pfam" id="PF02321">
    <property type="entry name" value="OEP"/>
    <property type="match status" value="2"/>
</dbReference>
<keyword evidence="2" id="KW-0472">Membrane</keyword>
<reference evidence="3 4" key="1">
    <citation type="submission" date="2024-03" db="EMBL/GenBank/DDBJ databases">
        <title>Novel species of the genus Variovorax.</title>
        <authorList>
            <person name="Liu Q."/>
            <person name="Xin Y.-H."/>
        </authorList>
    </citation>
    <scope>NUCLEOTIDE SEQUENCE [LARGE SCALE GENOMIC DNA]</scope>
    <source>
        <strain evidence="3 4">KACC 18900</strain>
    </source>
</reference>